<keyword evidence="2" id="KW-1185">Reference proteome</keyword>
<evidence type="ECO:0000313" key="1">
    <source>
        <dbReference type="EMBL" id="MFD2614404.1"/>
    </source>
</evidence>
<proteinExistence type="predicted"/>
<dbReference type="Gene3D" id="3.30.300.20">
    <property type="match status" value="1"/>
</dbReference>
<organism evidence="1 2">
    <name type="scientific">Paenibacillus gansuensis</name>
    <dbReference type="NCBI Taxonomy" id="306542"/>
    <lineage>
        <taxon>Bacteria</taxon>
        <taxon>Bacillati</taxon>
        <taxon>Bacillota</taxon>
        <taxon>Bacilli</taxon>
        <taxon>Bacillales</taxon>
        <taxon>Paenibacillaceae</taxon>
        <taxon>Paenibacillus</taxon>
    </lineage>
</organism>
<reference evidence="2" key="1">
    <citation type="journal article" date="2019" name="Int. J. Syst. Evol. Microbiol.">
        <title>The Global Catalogue of Microorganisms (GCM) 10K type strain sequencing project: providing services to taxonomists for standard genome sequencing and annotation.</title>
        <authorList>
            <consortium name="The Broad Institute Genomics Platform"/>
            <consortium name="The Broad Institute Genome Sequencing Center for Infectious Disease"/>
            <person name="Wu L."/>
            <person name="Ma J."/>
        </authorList>
    </citation>
    <scope>NUCLEOTIDE SEQUENCE [LARGE SCALE GENOMIC DNA]</scope>
    <source>
        <strain evidence="2">KCTC 3950</strain>
    </source>
</reference>
<accession>A0ABW5PIQ0</accession>
<gene>
    <name evidence="1" type="ORF">ACFSUF_18490</name>
</gene>
<name>A0ABW5PIQ0_9BACL</name>
<evidence type="ECO:0000313" key="2">
    <source>
        <dbReference type="Proteomes" id="UP001597541"/>
    </source>
</evidence>
<dbReference type="InterPro" id="IPR015946">
    <property type="entry name" value="KH_dom-like_a/b"/>
</dbReference>
<dbReference type="EMBL" id="JBHUME010000011">
    <property type="protein sequence ID" value="MFD2614404.1"/>
    <property type="molecule type" value="Genomic_DNA"/>
</dbReference>
<comment type="caution">
    <text evidence="1">The sequence shown here is derived from an EMBL/GenBank/DDBJ whole genome shotgun (WGS) entry which is preliminary data.</text>
</comment>
<protein>
    <submittedName>
        <fullName evidence="1">Uncharacterized protein</fullName>
    </submittedName>
</protein>
<dbReference type="Proteomes" id="UP001597541">
    <property type="component" value="Unassembled WGS sequence"/>
</dbReference>
<dbReference type="RefSeq" id="WP_377605210.1">
    <property type="nucleotide sequence ID" value="NZ_JBHUME010000011.1"/>
</dbReference>
<sequence>MAAGFAAGFEGAMGTVMRQKGLKSEGVTIVSNCALGKDANDGYVLIKFALMLKQLVATSK</sequence>